<organism evidence="2 3">
    <name type="scientific">Lichenicola cladoniae</name>
    <dbReference type="NCBI Taxonomy" id="1484109"/>
    <lineage>
        <taxon>Bacteria</taxon>
        <taxon>Pseudomonadati</taxon>
        <taxon>Pseudomonadota</taxon>
        <taxon>Alphaproteobacteria</taxon>
        <taxon>Acetobacterales</taxon>
        <taxon>Acetobacteraceae</taxon>
        <taxon>Lichenicola</taxon>
    </lineage>
</organism>
<dbReference type="Proteomes" id="UP000500767">
    <property type="component" value="Plasmid unnamed2"/>
</dbReference>
<accession>A0A6M8HYD9</accession>
<dbReference type="KEGG" id="lck:HN018_25895"/>
<sequence length="197" mass="22072">MDDQHNLHEKTDNADANKATTHVMGLIGRLFRDIHQSATPAGVLDPEQDGSSPKVDLGNADTLRQLAAGAAERREKKDEANLERRALNDKRRVKKLLETHLANEMWDELMSHVQPAAERGDIEFQLLQFPSDLCTDGGRKIRISEEGWQDTLRGEAAELAARWKRDLEPKGFGLGAWMVDYSNGMPGDIGLFLTWRG</sequence>
<gene>
    <name evidence="2" type="ORF">HN018_25895</name>
</gene>
<evidence type="ECO:0000313" key="2">
    <source>
        <dbReference type="EMBL" id="QKE93569.1"/>
    </source>
</evidence>
<protein>
    <submittedName>
        <fullName evidence="2">Uncharacterized protein</fullName>
    </submittedName>
</protein>
<feature type="region of interest" description="Disordered" evidence="1">
    <location>
        <begin position="40"/>
        <end position="59"/>
    </location>
</feature>
<keyword evidence="3" id="KW-1185">Reference proteome</keyword>
<geneLocation type="plasmid" evidence="2 3">
    <name>unnamed2</name>
</geneLocation>
<dbReference type="AlphaFoldDB" id="A0A6M8HYD9"/>
<dbReference type="RefSeq" id="WP_171835735.1">
    <property type="nucleotide sequence ID" value="NZ_CP053710.1"/>
</dbReference>
<evidence type="ECO:0000256" key="1">
    <source>
        <dbReference type="SAM" id="MobiDB-lite"/>
    </source>
</evidence>
<proteinExistence type="predicted"/>
<reference evidence="2 3" key="1">
    <citation type="journal article" date="2014" name="World J. Microbiol. Biotechnol.">
        <title>Biodiversity and physiological characteristics of Antarctic and Arctic lichens-associated bacteria.</title>
        <authorList>
            <person name="Lee Y.M."/>
            <person name="Kim E.H."/>
            <person name="Lee H.K."/>
            <person name="Hong S.G."/>
        </authorList>
    </citation>
    <scope>NUCLEOTIDE SEQUENCE [LARGE SCALE GENOMIC DNA]</scope>
    <source>
        <strain evidence="2 3">PAMC 26569</strain>
        <plasmid evidence="2">unnamed2</plasmid>
    </source>
</reference>
<dbReference type="EMBL" id="CP053710">
    <property type="protein sequence ID" value="QKE93569.1"/>
    <property type="molecule type" value="Genomic_DNA"/>
</dbReference>
<name>A0A6M8HYD9_9PROT</name>
<keyword evidence="2" id="KW-0614">Plasmid</keyword>
<evidence type="ECO:0000313" key="3">
    <source>
        <dbReference type="Proteomes" id="UP000500767"/>
    </source>
</evidence>